<dbReference type="Gene3D" id="1.10.10.10">
    <property type="entry name" value="Winged helix-like DNA-binding domain superfamily/Winged helix DNA-binding domain"/>
    <property type="match status" value="1"/>
</dbReference>
<keyword evidence="7" id="KW-1185">Reference proteome</keyword>
<evidence type="ECO:0000313" key="7">
    <source>
        <dbReference type="Proteomes" id="UP000317940"/>
    </source>
</evidence>
<sequence length="302" mass="32802">MELRDIEIFLVLAEELHFGRTAERLGVSRARVSQSVKKQERRIGGLLFDRTSRTVRLTPIGRRLRDDLRAAQEQIQQALARAGAAARGLRGTVRLGTMGVVGGHLRWLVSAFTAQYPDCDVEFVEIHPSDPFRPLRDGRVDAALLWLPVREPGLAVGPIVLTEGQVLGTASGSDLADRAAVHLEDLGGRTVPDPGPLVPAYWIEHMLPARTPAGRLISRGSVGGAATFHEMLPHIAAGRVVAPVNAHVQWAYNPPGVVWLPISDAALTEWALVWARANESLHLNAFVETARELGPRPISADG</sequence>
<dbReference type="PROSITE" id="PS50931">
    <property type="entry name" value="HTH_LYSR"/>
    <property type="match status" value="1"/>
</dbReference>
<proteinExistence type="inferred from homology"/>
<evidence type="ECO:0000259" key="5">
    <source>
        <dbReference type="PROSITE" id="PS50931"/>
    </source>
</evidence>
<dbReference type="Proteomes" id="UP000317940">
    <property type="component" value="Unassembled WGS sequence"/>
</dbReference>
<organism evidence="6 7">
    <name type="scientific">Kitasatospora viridis</name>
    <dbReference type="NCBI Taxonomy" id="281105"/>
    <lineage>
        <taxon>Bacteria</taxon>
        <taxon>Bacillati</taxon>
        <taxon>Actinomycetota</taxon>
        <taxon>Actinomycetes</taxon>
        <taxon>Kitasatosporales</taxon>
        <taxon>Streptomycetaceae</taxon>
        <taxon>Kitasatospora</taxon>
    </lineage>
</organism>
<evidence type="ECO:0000256" key="1">
    <source>
        <dbReference type="ARBA" id="ARBA00009437"/>
    </source>
</evidence>
<dbReference type="GO" id="GO:0003677">
    <property type="term" value="F:DNA binding"/>
    <property type="evidence" value="ECO:0007669"/>
    <property type="project" value="UniProtKB-KW"/>
</dbReference>
<gene>
    <name evidence="6" type="ORF">FHX73_1370</name>
</gene>
<name>A0A561TSD6_9ACTN</name>
<keyword evidence="4" id="KW-0804">Transcription</keyword>
<accession>A0A561TSD6</accession>
<evidence type="ECO:0000313" key="6">
    <source>
        <dbReference type="EMBL" id="TWF90026.1"/>
    </source>
</evidence>
<feature type="domain" description="HTH lysR-type" evidence="5">
    <location>
        <begin position="1"/>
        <end position="58"/>
    </location>
</feature>
<keyword evidence="2" id="KW-0805">Transcription regulation</keyword>
<dbReference type="SUPFAM" id="SSF53850">
    <property type="entry name" value="Periplasmic binding protein-like II"/>
    <property type="match status" value="1"/>
</dbReference>
<dbReference type="InterPro" id="IPR005119">
    <property type="entry name" value="LysR_subst-bd"/>
</dbReference>
<dbReference type="InterPro" id="IPR036388">
    <property type="entry name" value="WH-like_DNA-bd_sf"/>
</dbReference>
<dbReference type="PANTHER" id="PTHR30346">
    <property type="entry name" value="TRANSCRIPTIONAL DUAL REGULATOR HCAR-RELATED"/>
    <property type="match status" value="1"/>
</dbReference>
<dbReference type="OrthoDB" id="79118at2"/>
<dbReference type="EMBL" id="VIWT01000003">
    <property type="protein sequence ID" value="TWF90026.1"/>
    <property type="molecule type" value="Genomic_DNA"/>
</dbReference>
<dbReference type="InterPro" id="IPR000847">
    <property type="entry name" value="LysR_HTH_N"/>
</dbReference>
<evidence type="ECO:0000256" key="3">
    <source>
        <dbReference type="ARBA" id="ARBA00023125"/>
    </source>
</evidence>
<dbReference type="AlphaFoldDB" id="A0A561TSD6"/>
<dbReference type="Gene3D" id="3.40.190.10">
    <property type="entry name" value="Periplasmic binding protein-like II"/>
    <property type="match status" value="2"/>
</dbReference>
<protein>
    <submittedName>
        <fullName evidence="6">LysR family transcriptional regulator</fullName>
    </submittedName>
</protein>
<comment type="similarity">
    <text evidence="1">Belongs to the LysR transcriptional regulatory family.</text>
</comment>
<dbReference type="SUPFAM" id="SSF46785">
    <property type="entry name" value="Winged helix' DNA-binding domain"/>
    <property type="match status" value="1"/>
</dbReference>
<keyword evidence="3" id="KW-0238">DNA-binding</keyword>
<dbReference type="PANTHER" id="PTHR30346:SF0">
    <property type="entry name" value="HCA OPERON TRANSCRIPTIONAL ACTIVATOR HCAR"/>
    <property type="match status" value="1"/>
</dbReference>
<dbReference type="RefSeq" id="WP_145909277.1">
    <property type="nucleotide sequence ID" value="NZ_BAAAMZ010000001.1"/>
</dbReference>
<comment type="caution">
    <text evidence="6">The sequence shown here is derived from an EMBL/GenBank/DDBJ whole genome shotgun (WGS) entry which is preliminary data.</text>
</comment>
<dbReference type="Pfam" id="PF03466">
    <property type="entry name" value="LysR_substrate"/>
    <property type="match status" value="1"/>
</dbReference>
<evidence type="ECO:0000256" key="4">
    <source>
        <dbReference type="ARBA" id="ARBA00023163"/>
    </source>
</evidence>
<dbReference type="InterPro" id="IPR036390">
    <property type="entry name" value="WH_DNA-bd_sf"/>
</dbReference>
<dbReference type="GO" id="GO:0032993">
    <property type="term" value="C:protein-DNA complex"/>
    <property type="evidence" value="ECO:0007669"/>
    <property type="project" value="TreeGrafter"/>
</dbReference>
<dbReference type="Pfam" id="PF00126">
    <property type="entry name" value="HTH_1"/>
    <property type="match status" value="1"/>
</dbReference>
<reference evidence="6 7" key="1">
    <citation type="submission" date="2019-06" db="EMBL/GenBank/DDBJ databases">
        <title>Sequencing the genomes of 1000 actinobacteria strains.</title>
        <authorList>
            <person name="Klenk H.-P."/>
        </authorList>
    </citation>
    <scope>NUCLEOTIDE SEQUENCE [LARGE SCALE GENOMIC DNA]</scope>
    <source>
        <strain evidence="6 7">DSM 44826</strain>
    </source>
</reference>
<dbReference type="GO" id="GO:0003700">
    <property type="term" value="F:DNA-binding transcription factor activity"/>
    <property type="evidence" value="ECO:0007669"/>
    <property type="project" value="InterPro"/>
</dbReference>
<evidence type="ECO:0000256" key="2">
    <source>
        <dbReference type="ARBA" id="ARBA00023015"/>
    </source>
</evidence>